<name>A0ABQ5XHS9_9GAMM</name>
<keyword evidence="3" id="KW-1185">Reference proteome</keyword>
<sequence>MPSHKKGETHSKTLVRKARSHGARFRSNLVNLNTLERKKVSWLSKSILYKMGVPAKPKWGSICPSCGKKGDSFELDHMGPWRQYIAAVAGPHISKGGIIKIRHVRMLYNDPHNLWWICKKCNGKKSDFISEDGSVPMSGVKGRNVKLKSIIG</sequence>
<dbReference type="Proteomes" id="UP001156670">
    <property type="component" value="Unassembled WGS sequence"/>
</dbReference>
<feature type="compositionally biased region" description="Basic and acidic residues" evidence="1">
    <location>
        <begin position="1"/>
        <end position="11"/>
    </location>
</feature>
<evidence type="ECO:0000313" key="3">
    <source>
        <dbReference type="Proteomes" id="UP001156670"/>
    </source>
</evidence>
<protein>
    <recommendedName>
        <fullName evidence="4">HNH endonuclease</fullName>
    </recommendedName>
</protein>
<dbReference type="RefSeq" id="WP_284318982.1">
    <property type="nucleotide sequence ID" value="NZ_BSOB01000003.1"/>
</dbReference>
<evidence type="ECO:0000313" key="2">
    <source>
        <dbReference type="EMBL" id="GLQ91203.1"/>
    </source>
</evidence>
<dbReference type="InterPro" id="IPR003615">
    <property type="entry name" value="HNH_nuc"/>
</dbReference>
<dbReference type="Gene3D" id="1.10.30.50">
    <property type="match status" value="1"/>
</dbReference>
<accession>A0ABQ5XHS9</accession>
<evidence type="ECO:0008006" key="4">
    <source>
        <dbReference type="Google" id="ProtNLM"/>
    </source>
</evidence>
<gene>
    <name evidence="2" type="ORF">GCM10007901_01530</name>
</gene>
<proteinExistence type="predicted"/>
<reference evidence="3" key="1">
    <citation type="journal article" date="2019" name="Int. J. Syst. Evol. Microbiol.">
        <title>The Global Catalogue of Microorganisms (GCM) 10K type strain sequencing project: providing services to taxonomists for standard genome sequencing and annotation.</title>
        <authorList>
            <consortium name="The Broad Institute Genomics Platform"/>
            <consortium name="The Broad Institute Genome Sequencing Center for Infectious Disease"/>
            <person name="Wu L."/>
            <person name="Ma J."/>
        </authorList>
    </citation>
    <scope>NUCLEOTIDE SEQUENCE [LARGE SCALE GENOMIC DNA]</scope>
    <source>
        <strain evidence="3">NBRC 111980</strain>
    </source>
</reference>
<comment type="caution">
    <text evidence="2">The sequence shown here is derived from an EMBL/GenBank/DDBJ whole genome shotgun (WGS) entry which is preliminary data.</text>
</comment>
<feature type="region of interest" description="Disordered" evidence="1">
    <location>
        <begin position="1"/>
        <end position="20"/>
    </location>
</feature>
<evidence type="ECO:0000256" key="1">
    <source>
        <dbReference type="SAM" id="MobiDB-lite"/>
    </source>
</evidence>
<dbReference type="EMBL" id="BSOB01000003">
    <property type="protein sequence ID" value="GLQ91203.1"/>
    <property type="molecule type" value="Genomic_DNA"/>
</dbReference>
<dbReference type="CDD" id="cd00085">
    <property type="entry name" value="HNHc"/>
    <property type="match status" value="1"/>
</dbReference>
<organism evidence="2 3">
    <name type="scientific">Dyella acidisoli</name>
    <dbReference type="NCBI Taxonomy" id="1867834"/>
    <lineage>
        <taxon>Bacteria</taxon>
        <taxon>Pseudomonadati</taxon>
        <taxon>Pseudomonadota</taxon>
        <taxon>Gammaproteobacteria</taxon>
        <taxon>Lysobacterales</taxon>
        <taxon>Rhodanobacteraceae</taxon>
        <taxon>Dyella</taxon>
    </lineage>
</organism>